<proteinExistence type="predicted"/>
<keyword evidence="4" id="KW-1185">Reference proteome</keyword>
<dbReference type="EMBL" id="CDMC01000002">
    <property type="protein sequence ID" value="CEN59261.1"/>
    <property type="molecule type" value="Genomic_DNA"/>
</dbReference>
<protein>
    <submittedName>
        <fullName evidence="3">Uncharacterized protein</fullName>
    </submittedName>
</protein>
<name>A0A0U4ZSZ8_ASPCI</name>
<dbReference type="Proteomes" id="UP000054771">
    <property type="component" value="Unassembled WGS sequence"/>
</dbReference>
<dbReference type="STRING" id="454130.A0A0U4ZSZ8"/>
<feature type="compositionally biased region" description="Low complexity" evidence="1">
    <location>
        <begin position="93"/>
        <end position="122"/>
    </location>
</feature>
<keyword evidence="2" id="KW-0812">Transmembrane</keyword>
<dbReference type="OMA" id="LCNTMNY"/>
<keyword evidence="2" id="KW-1133">Transmembrane helix</keyword>
<evidence type="ECO:0000256" key="2">
    <source>
        <dbReference type="SAM" id="Phobius"/>
    </source>
</evidence>
<evidence type="ECO:0000313" key="3">
    <source>
        <dbReference type="EMBL" id="CEN59261.1"/>
    </source>
</evidence>
<organism evidence="3 4">
    <name type="scientific">Aspergillus calidoustus</name>
    <dbReference type="NCBI Taxonomy" id="454130"/>
    <lineage>
        <taxon>Eukaryota</taxon>
        <taxon>Fungi</taxon>
        <taxon>Dikarya</taxon>
        <taxon>Ascomycota</taxon>
        <taxon>Pezizomycotina</taxon>
        <taxon>Eurotiomycetes</taxon>
        <taxon>Eurotiomycetidae</taxon>
        <taxon>Eurotiales</taxon>
        <taxon>Aspergillaceae</taxon>
        <taxon>Aspergillus</taxon>
        <taxon>Aspergillus subgen. Nidulantes</taxon>
    </lineage>
</organism>
<evidence type="ECO:0000313" key="4">
    <source>
        <dbReference type="Proteomes" id="UP000054771"/>
    </source>
</evidence>
<dbReference type="OrthoDB" id="4508208at2759"/>
<feature type="transmembrane region" description="Helical" evidence="2">
    <location>
        <begin position="60"/>
        <end position="84"/>
    </location>
</feature>
<keyword evidence="2" id="KW-0472">Membrane</keyword>
<evidence type="ECO:0000256" key="1">
    <source>
        <dbReference type="SAM" id="MobiDB-lite"/>
    </source>
</evidence>
<reference evidence="4" key="1">
    <citation type="journal article" date="2016" name="Genome Announc.">
        <title>Draft genome sequences of fungus Aspergillus calidoustus.</title>
        <authorList>
            <person name="Horn F."/>
            <person name="Linde J."/>
            <person name="Mattern D.J."/>
            <person name="Walther G."/>
            <person name="Guthke R."/>
            <person name="Scherlach K."/>
            <person name="Martin K."/>
            <person name="Brakhage A.A."/>
            <person name="Petzke L."/>
            <person name="Valiante V."/>
        </authorList>
    </citation>
    <scope>NUCLEOTIDE SEQUENCE [LARGE SCALE GENOMIC DNA]</scope>
    <source>
        <strain evidence="4">SF006504</strain>
    </source>
</reference>
<accession>A0A0U4ZSZ8</accession>
<dbReference type="AlphaFoldDB" id="A0A0U4ZSZ8"/>
<feature type="compositionally biased region" description="Low complexity" evidence="1">
    <location>
        <begin position="129"/>
        <end position="153"/>
    </location>
</feature>
<gene>
    <name evidence="3" type="ORF">ASPCAL01713</name>
</gene>
<sequence>MTSTQTITTDSFKEVTNRNHSFQPGLEAVYHPPHDVTYAVQPVPQLEKPVPVPEKRRVNLWLFIAVGILGLAVIGLAVGLGVGLSRGHASDAASSATSASQDPDSNSDSTSSPSPSATTPSSNEAGAETYTTTVTRTISSPSSTSSPSSPCPSANNTITAPSLGSIRYRIHCDSDIGGSGKITLSSIVVDSFDECLALCNTMNYFQDRTDVGATYNVAGTGTQTPGTCWCLGGEGLAVTENVGNDVAFPVDD</sequence>
<feature type="region of interest" description="Disordered" evidence="1">
    <location>
        <begin position="93"/>
        <end position="156"/>
    </location>
</feature>